<dbReference type="KEGG" id="dol:Dole_0742"/>
<dbReference type="Pfam" id="PF03787">
    <property type="entry name" value="RAMPs"/>
    <property type="match status" value="1"/>
</dbReference>
<evidence type="ECO:0000256" key="6">
    <source>
        <dbReference type="ARBA" id="ARBA00022884"/>
    </source>
</evidence>
<evidence type="ECO:0000256" key="8">
    <source>
        <dbReference type="ARBA" id="ARBA00033183"/>
    </source>
</evidence>
<dbReference type="InterPro" id="IPR005537">
    <property type="entry name" value="RAMP_III_fam"/>
</dbReference>
<protein>
    <recommendedName>
        <fullName evidence="2">CRISPR system Cms endoribonuclease Csm3</fullName>
    </recommendedName>
    <alternativeName>
        <fullName evidence="8">CRISPR type III A-associated RAMP protein Csm3</fullName>
    </alternativeName>
</protein>
<proteinExistence type="inferred from homology"/>
<dbReference type="InterPro" id="IPR013412">
    <property type="entry name" value="CRISPR-assoc_RAMP_Csm3"/>
</dbReference>
<keyword evidence="11" id="KW-1185">Reference proteome</keyword>
<evidence type="ECO:0000256" key="5">
    <source>
        <dbReference type="ARBA" id="ARBA00022801"/>
    </source>
</evidence>
<dbReference type="OrthoDB" id="9789361at2"/>
<evidence type="ECO:0000256" key="4">
    <source>
        <dbReference type="ARBA" id="ARBA00022759"/>
    </source>
</evidence>
<dbReference type="GO" id="GO:0003723">
    <property type="term" value="F:RNA binding"/>
    <property type="evidence" value="ECO:0007669"/>
    <property type="project" value="UniProtKB-KW"/>
</dbReference>
<keyword evidence="4" id="KW-0255">Endonuclease</keyword>
<dbReference type="PANTHER" id="PTHR35579:SF6">
    <property type="entry name" value="DUF324 DOMAIN-CONTAINING PROTEIN"/>
    <property type="match status" value="1"/>
</dbReference>
<evidence type="ECO:0000256" key="7">
    <source>
        <dbReference type="ARBA" id="ARBA00023118"/>
    </source>
</evidence>
<feature type="domain" description="CRISPR type III-associated protein" evidence="9">
    <location>
        <begin position="13"/>
        <end position="212"/>
    </location>
</feature>
<dbReference type="STRING" id="96561.Dole_0742"/>
<dbReference type="GO" id="GO:0051607">
    <property type="term" value="P:defense response to virus"/>
    <property type="evidence" value="ECO:0007669"/>
    <property type="project" value="UniProtKB-KW"/>
</dbReference>
<sequence length="242" mass="26749">MKLTTSYLITGQIEILTGLHIGAGKDAVEIGGVDNPVVKNPYTGEPYIPGSSLKGKLRCLMEWVTGCVEDSGKTWEGGGETGPDKLAADPILRIFGTTSKNWDAGPTRLIVRDACLNKEWKERIIDRGLPLTEEKFENNIDRIQGKAGPGIRKTERVPAGSLFDFEMVYRIFDTNDEGRTDVDNLDNLFAIMRLLEQDALGGSGSRGYGRIRFDKLKKDGQDIQAKFESIDVSKLIKQQKVA</sequence>
<comment type="similarity">
    <text evidence="1">Belongs to the CRISPR-associated Csm3 family.</text>
</comment>
<organism evidence="10 11">
    <name type="scientific">Desulfosudis oleivorans (strain DSM 6200 / JCM 39069 / Hxd3)</name>
    <name type="common">Desulfococcus oleovorans</name>
    <dbReference type="NCBI Taxonomy" id="96561"/>
    <lineage>
        <taxon>Bacteria</taxon>
        <taxon>Pseudomonadati</taxon>
        <taxon>Thermodesulfobacteriota</taxon>
        <taxon>Desulfobacteria</taxon>
        <taxon>Desulfobacterales</taxon>
        <taxon>Desulfosudaceae</taxon>
        <taxon>Desulfosudis</taxon>
    </lineage>
</organism>
<dbReference type="GO" id="GO:0004519">
    <property type="term" value="F:endonuclease activity"/>
    <property type="evidence" value="ECO:0007669"/>
    <property type="project" value="UniProtKB-KW"/>
</dbReference>
<dbReference type="eggNOG" id="COG1337">
    <property type="taxonomic scope" value="Bacteria"/>
</dbReference>
<dbReference type="InterPro" id="IPR052216">
    <property type="entry name" value="CRISPR_Csm3_endoribonuclease"/>
</dbReference>
<dbReference type="EMBL" id="CP000859">
    <property type="protein sequence ID" value="ABW66552.1"/>
    <property type="molecule type" value="Genomic_DNA"/>
</dbReference>
<dbReference type="PANTHER" id="PTHR35579">
    <property type="entry name" value="CRISPR SYSTEM CMS ENDORIBONUCLEASE CSM3"/>
    <property type="match status" value="1"/>
</dbReference>
<name>A8ZV91_DESOH</name>
<dbReference type="GO" id="GO:0016787">
    <property type="term" value="F:hydrolase activity"/>
    <property type="evidence" value="ECO:0007669"/>
    <property type="project" value="UniProtKB-KW"/>
</dbReference>
<keyword evidence="7" id="KW-0051">Antiviral defense</keyword>
<dbReference type="RefSeq" id="WP_012174170.1">
    <property type="nucleotide sequence ID" value="NC_009943.1"/>
</dbReference>
<keyword evidence="6" id="KW-0694">RNA-binding</keyword>
<evidence type="ECO:0000313" key="11">
    <source>
        <dbReference type="Proteomes" id="UP000008561"/>
    </source>
</evidence>
<gene>
    <name evidence="10" type="ordered locus">Dole_0742</name>
</gene>
<dbReference type="Proteomes" id="UP000008561">
    <property type="component" value="Chromosome"/>
</dbReference>
<keyword evidence="3" id="KW-0540">Nuclease</keyword>
<dbReference type="AlphaFoldDB" id="A8ZV91"/>
<evidence type="ECO:0000313" key="10">
    <source>
        <dbReference type="EMBL" id="ABW66552.1"/>
    </source>
</evidence>
<dbReference type="NCBIfam" id="TIGR02582">
    <property type="entry name" value="cas7_TM1809"/>
    <property type="match status" value="1"/>
</dbReference>
<evidence type="ECO:0000256" key="3">
    <source>
        <dbReference type="ARBA" id="ARBA00022722"/>
    </source>
</evidence>
<reference evidence="10 11" key="1">
    <citation type="submission" date="2007-10" db="EMBL/GenBank/DDBJ databases">
        <title>Complete sequence of Desulfococcus oleovorans Hxd3.</title>
        <authorList>
            <consortium name="US DOE Joint Genome Institute"/>
            <person name="Copeland A."/>
            <person name="Lucas S."/>
            <person name="Lapidus A."/>
            <person name="Barry K."/>
            <person name="Glavina del Rio T."/>
            <person name="Dalin E."/>
            <person name="Tice H."/>
            <person name="Pitluck S."/>
            <person name="Kiss H."/>
            <person name="Brettin T."/>
            <person name="Bruce D."/>
            <person name="Detter J.C."/>
            <person name="Han C."/>
            <person name="Schmutz J."/>
            <person name="Larimer F."/>
            <person name="Land M."/>
            <person name="Hauser L."/>
            <person name="Kyrpides N."/>
            <person name="Kim E."/>
            <person name="Wawrik B."/>
            <person name="Richardson P."/>
        </authorList>
    </citation>
    <scope>NUCLEOTIDE SEQUENCE [LARGE SCALE GENOMIC DNA]</scope>
    <source>
        <strain evidence="11">DSM 6200 / JCM 39069 / Hxd3</strain>
    </source>
</reference>
<accession>A8ZV91</accession>
<dbReference type="HOGENOM" id="CLU_067743_0_0_7"/>
<evidence type="ECO:0000256" key="2">
    <source>
        <dbReference type="ARBA" id="ARBA00022150"/>
    </source>
</evidence>
<evidence type="ECO:0000259" key="9">
    <source>
        <dbReference type="Pfam" id="PF03787"/>
    </source>
</evidence>
<keyword evidence="5" id="KW-0378">Hydrolase</keyword>
<evidence type="ECO:0000256" key="1">
    <source>
        <dbReference type="ARBA" id="ARBA00006342"/>
    </source>
</evidence>